<sequence length="94" mass="11214">MEKDILRLAQVLLEHSEHQEFSRSIRGSLLFQTFHPQVTQHFQRQTEEKLATNYYSRFCSNTAIERSDFSFIGFRIFGRDFYLRCTNLGGLFKQ</sequence>
<reference evidence="1 2" key="2">
    <citation type="journal article" date="2019" name="G3 (Bethesda)">
        <title>Hybrid Assembly of the Genome of the Entomopathogenic Nematode Steinernema carpocapsae Identifies the X-Chromosome.</title>
        <authorList>
            <person name="Serra L."/>
            <person name="Macchietto M."/>
            <person name="Macias-Munoz A."/>
            <person name="McGill C.J."/>
            <person name="Rodriguez I.M."/>
            <person name="Rodriguez B."/>
            <person name="Murad R."/>
            <person name="Mortazavi A."/>
        </authorList>
    </citation>
    <scope>NUCLEOTIDE SEQUENCE [LARGE SCALE GENOMIC DNA]</scope>
    <source>
        <strain evidence="1 2">ALL</strain>
    </source>
</reference>
<dbReference type="EMBL" id="CM016762">
    <property type="protein sequence ID" value="TMS38355.1"/>
    <property type="molecule type" value="Genomic_DNA"/>
</dbReference>
<evidence type="ECO:0000313" key="1">
    <source>
        <dbReference type="EMBL" id="TMS38355.1"/>
    </source>
</evidence>
<reference evidence="1 2" key="1">
    <citation type="journal article" date="2015" name="Genome Biol.">
        <title>Comparative genomics of Steinernema reveals deeply conserved gene regulatory networks.</title>
        <authorList>
            <person name="Dillman A.R."/>
            <person name="Macchietto M."/>
            <person name="Porter C.F."/>
            <person name="Rogers A."/>
            <person name="Williams B."/>
            <person name="Antoshechkin I."/>
            <person name="Lee M.M."/>
            <person name="Goodwin Z."/>
            <person name="Lu X."/>
            <person name="Lewis E.E."/>
            <person name="Goodrich-Blair H."/>
            <person name="Stock S.P."/>
            <person name="Adams B.J."/>
            <person name="Sternberg P.W."/>
            <person name="Mortazavi A."/>
        </authorList>
    </citation>
    <scope>NUCLEOTIDE SEQUENCE [LARGE SCALE GENOMIC DNA]</scope>
    <source>
        <strain evidence="1 2">ALL</strain>
    </source>
</reference>
<dbReference type="AlphaFoldDB" id="A0A4U8UZE7"/>
<accession>A0A4U8UZE7</accession>
<keyword evidence="2" id="KW-1185">Reference proteome</keyword>
<dbReference type="EMBL" id="AZBU02000001">
    <property type="protein sequence ID" value="TMS38355.1"/>
    <property type="molecule type" value="Genomic_DNA"/>
</dbReference>
<evidence type="ECO:0000313" key="2">
    <source>
        <dbReference type="Proteomes" id="UP000298663"/>
    </source>
</evidence>
<proteinExistence type="predicted"/>
<gene>
    <name evidence="1" type="ORF">L596_005097</name>
</gene>
<name>A0A4U8UZE7_STECR</name>
<dbReference type="Proteomes" id="UP000298663">
    <property type="component" value="Chromosome X"/>
</dbReference>
<comment type="caution">
    <text evidence="1">The sequence shown here is derived from an EMBL/GenBank/DDBJ whole genome shotgun (WGS) entry which is preliminary data.</text>
</comment>
<protein>
    <submittedName>
        <fullName evidence="1">Uncharacterized protein</fullName>
    </submittedName>
</protein>
<organism evidence="1 2">
    <name type="scientific">Steinernema carpocapsae</name>
    <name type="common">Entomopathogenic nematode</name>
    <dbReference type="NCBI Taxonomy" id="34508"/>
    <lineage>
        <taxon>Eukaryota</taxon>
        <taxon>Metazoa</taxon>
        <taxon>Ecdysozoa</taxon>
        <taxon>Nematoda</taxon>
        <taxon>Chromadorea</taxon>
        <taxon>Rhabditida</taxon>
        <taxon>Tylenchina</taxon>
        <taxon>Panagrolaimomorpha</taxon>
        <taxon>Strongyloidoidea</taxon>
        <taxon>Steinernematidae</taxon>
        <taxon>Steinernema</taxon>
    </lineage>
</organism>